<name>A0A5S3UZ50_9GAMM</name>
<dbReference type="Proteomes" id="UP000305729">
    <property type="component" value="Chromosome 2"/>
</dbReference>
<sequence>MVVQLSNTELKQIFNNLIAGELSREDADRWAYKMMQAFDNDSLEFIPSSDESKLWEGVQYLFGIDTMEEPGEYIHTIEEIEEEFNRKWNS</sequence>
<proteinExistence type="predicted"/>
<accession>A0A5S3UZ50</accession>
<organism evidence="1 2">
    <name type="scientific">Pseudoalteromonas rubra</name>
    <dbReference type="NCBI Taxonomy" id="43658"/>
    <lineage>
        <taxon>Bacteria</taxon>
        <taxon>Pseudomonadati</taxon>
        <taxon>Pseudomonadota</taxon>
        <taxon>Gammaproteobacteria</taxon>
        <taxon>Alteromonadales</taxon>
        <taxon>Pseudoalteromonadaceae</taxon>
        <taxon>Pseudoalteromonas</taxon>
    </lineage>
</organism>
<dbReference type="RefSeq" id="WP_138538022.1">
    <property type="nucleotide sequence ID" value="NZ_CP045430.1"/>
</dbReference>
<reference evidence="1 2" key="1">
    <citation type="submission" date="2019-10" db="EMBL/GenBank/DDBJ databases">
        <title>Pseudoalteromonas rubra S4059.</title>
        <authorList>
            <person name="Paulsen S."/>
            <person name="Wang X."/>
        </authorList>
    </citation>
    <scope>NUCLEOTIDE SEQUENCE [LARGE SCALE GENOMIC DNA]</scope>
    <source>
        <strain evidence="1 2">S4059</strain>
    </source>
</reference>
<evidence type="ECO:0000313" key="1">
    <source>
        <dbReference type="EMBL" id="QPB85430.1"/>
    </source>
</evidence>
<evidence type="ECO:0000313" key="2">
    <source>
        <dbReference type="Proteomes" id="UP000305729"/>
    </source>
</evidence>
<dbReference type="EMBL" id="CP045430">
    <property type="protein sequence ID" value="QPB85430.1"/>
    <property type="molecule type" value="Genomic_DNA"/>
</dbReference>
<dbReference type="AlphaFoldDB" id="A0A5S3UZ50"/>
<gene>
    <name evidence="1" type="ORF">CWC22_020630</name>
</gene>
<protein>
    <submittedName>
        <fullName evidence="1">Uncharacterized protein</fullName>
    </submittedName>
</protein>